<reference evidence="2" key="2">
    <citation type="submission" date="2018-05" db="EMBL/GenBank/DDBJ databases">
        <title>OgluRS3 (Oryza glumaepatula Reference Sequence Version 3).</title>
        <authorList>
            <person name="Zhang J."/>
            <person name="Kudrna D."/>
            <person name="Lee S."/>
            <person name="Talag J."/>
            <person name="Welchert J."/>
            <person name="Wing R.A."/>
        </authorList>
    </citation>
    <scope>NUCLEOTIDE SEQUENCE [LARGE SCALE GENOMIC DNA]</scope>
</reference>
<dbReference type="Proteomes" id="UP000026961">
    <property type="component" value="Chromosome 11"/>
</dbReference>
<feature type="compositionally biased region" description="Polar residues" evidence="1">
    <location>
        <begin position="76"/>
        <end position="87"/>
    </location>
</feature>
<dbReference type="EnsemblPlants" id="OGLUM11G16880.1">
    <property type="protein sequence ID" value="OGLUM11G16880.1"/>
    <property type="gene ID" value="OGLUM11G16880"/>
</dbReference>
<reference evidence="2" key="1">
    <citation type="submission" date="2015-04" db="UniProtKB">
        <authorList>
            <consortium name="EnsemblPlants"/>
        </authorList>
    </citation>
    <scope>IDENTIFICATION</scope>
</reference>
<feature type="region of interest" description="Disordered" evidence="1">
    <location>
        <begin position="180"/>
        <end position="206"/>
    </location>
</feature>
<feature type="region of interest" description="Disordered" evidence="1">
    <location>
        <begin position="1"/>
        <end position="87"/>
    </location>
</feature>
<evidence type="ECO:0000256" key="1">
    <source>
        <dbReference type="SAM" id="MobiDB-lite"/>
    </source>
</evidence>
<accession>A0A0E0BKD2</accession>
<dbReference type="AlphaFoldDB" id="A0A0E0BKD2"/>
<organism evidence="2">
    <name type="scientific">Oryza glumipatula</name>
    <dbReference type="NCBI Taxonomy" id="40148"/>
    <lineage>
        <taxon>Eukaryota</taxon>
        <taxon>Viridiplantae</taxon>
        <taxon>Streptophyta</taxon>
        <taxon>Embryophyta</taxon>
        <taxon>Tracheophyta</taxon>
        <taxon>Spermatophyta</taxon>
        <taxon>Magnoliopsida</taxon>
        <taxon>Liliopsida</taxon>
        <taxon>Poales</taxon>
        <taxon>Poaceae</taxon>
        <taxon>BOP clade</taxon>
        <taxon>Oryzoideae</taxon>
        <taxon>Oryzeae</taxon>
        <taxon>Oryzinae</taxon>
        <taxon>Oryza</taxon>
    </lineage>
</organism>
<feature type="compositionally biased region" description="Basic and acidic residues" evidence="1">
    <location>
        <begin position="15"/>
        <end position="33"/>
    </location>
</feature>
<feature type="compositionally biased region" description="Acidic residues" evidence="1">
    <location>
        <begin position="66"/>
        <end position="75"/>
    </location>
</feature>
<name>A0A0E0BKD2_9ORYZ</name>
<evidence type="ECO:0000313" key="3">
    <source>
        <dbReference type="Proteomes" id="UP000026961"/>
    </source>
</evidence>
<evidence type="ECO:0000313" key="2">
    <source>
        <dbReference type="EnsemblPlants" id="OGLUM11G16880.1"/>
    </source>
</evidence>
<dbReference type="HOGENOM" id="CLU_1333747_0_0_1"/>
<dbReference type="Gramene" id="OGLUM11G16880.1">
    <property type="protein sequence ID" value="OGLUM11G16880.1"/>
    <property type="gene ID" value="OGLUM11G16880"/>
</dbReference>
<keyword evidence="3" id="KW-1185">Reference proteome</keyword>
<protein>
    <submittedName>
        <fullName evidence="2">Uncharacterized protein</fullName>
    </submittedName>
</protein>
<sequence>MHEYRLAAAGQKKSGNHDFSEEHNGTSRRRASDADGETSVTGVHGHRRQQPSPSPSSSSCVTAEVSDGEEEEEEVSNGSINGAPSASQRRPTLAVAASCSKKVIAQQPCWVHINVIMVRVLNYVGFLNIIQCDAVTGGTVAAEVVKGVMAGDITLTIFFSVPLCRQPSCSVMDLLTPETRGLRREGGRPRRSRRHGEGRGKATAIA</sequence>
<proteinExistence type="predicted"/>